<protein>
    <submittedName>
        <fullName evidence="1">Uncharacterized protein</fullName>
    </submittedName>
</protein>
<sequence length="82" mass="9082">DVNWNEFYGNPVGTVPRWAFLDSVNSFATSTVYDATQQGWTGDMEKIVIYHFLDGLGGVDPEIAVTGEYMDLPGTYLTDALQ</sequence>
<feature type="non-terminal residue" evidence="1">
    <location>
        <position position="82"/>
    </location>
</feature>
<dbReference type="AlphaFoldDB" id="A0A812LAG3"/>
<evidence type="ECO:0000313" key="2">
    <source>
        <dbReference type="Proteomes" id="UP000649617"/>
    </source>
</evidence>
<accession>A0A812LAG3</accession>
<organism evidence="1 2">
    <name type="scientific">Symbiodinium pilosum</name>
    <name type="common">Dinoflagellate</name>
    <dbReference type="NCBI Taxonomy" id="2952"/>
    <lineage>
        <taxon>Eukaryota</taxon>
        <taxon>Sar</taxon>
        <taxon>Alveolata</taxon>
        <taxon>Dinophyceae</taxon>
        <taxon>Suessiales</taxon>
        <taxon>Symbiodiniaceae</taxon>
        <taxon>Symbiodinium</taxon>
    </lineage>
</organism>
<proteinExistence type="predicted"/>
<keyword evidence="2" id="KW-1185">Reference proteome</keyword>
<reference evidence="1" key="1">
    <citation type="submission" date="2021-02" db="EMBL/GenBank/DDBJ databases">
        <authorList>
            <person name="Dougan E. K."/>
            <person name="Rhodes N."/>
            <person name="Thang M."/>
            <person name="Chan C."/>
        </authorList>
    </citation>
    <scope>NUCLEOTIDE SEQUENCE</scope>
</reference>
<dbReference type="OrthoDB" id="406566at2759"/>
<evidence type="ECO:0000313" key="1">
    <source>
        <dbReference type="EMBL" id="CAE7237959.1"/>
    </source>
</evidence>
<dbReference type="EMBL" id="CAJNIZ010005003">
    <property type="protein sequence ID" value="CAE7237959.1"/>
    <property type="molecule type" value="Genomic_DNA"/>
</dbReference>
<dbReference type="Proteomes" id="UP000649617">
    <property type="component" value="Unassembled WGS sequence"/>
</dbReference>
<comment type="caution">
    <text evidence="1">The sequence shown here is derived from an EMBL/GenBank/DDBJ whole genome shotgun (WGS) entry which is preliminary data.</text>
</comment>
<gene>
    <name evidence="1" type="ORF">SPIL2461_LOCUS3950</name>
</gene>
<name>A0A812LAG3_SYMPI</name>